<reference evidence="2" key="2">
    <citation type="submission" date="2022-01" db="EMBL/GenBank/DDBJ databases">
        <authorList>
            <person name="Yamashiro T."/>
            <person name="Shiraishi A."/>
            <person name="Satake H."/>
            <person name="Nakayama K."/>
        </authorList>
    </citation>
    <scope>NUCLEOTIDE SEQUENCE</scope>
</reference>
<feature type="coiled-coil region" evidence="1">
    <location>
        <begin position="52"/>
        <end position="93"/>
    </location>
</feature>
<name>A0ABQ5GK83_9ASTR</name>
<accession>A0ABQ5GK83</accession>
<keyword evidence="1" id="KW-0175">Coiled coil</keyword>
<evidence type="ECO:0000313" key="3">
    <source>
        <dbReference type="Proteomes" id="UP001151760"/>
    </source>
</evidence>
<comment type="caution">
    <text evidence="2">The sequence shown here is derived from an EMBL/GenBank/DDBJ whole genome shotgun (WGS) entry which is preliminary data.</text>
</comment>
<gene>
    <name evidence="2" type="ORF">Tco_1041913</name>
</gene>
<keyword evidence="3" id="KW-1185">Reference proteome</keyword>
<evidence type="ECO:0000313" key="2">
    <source>
        <dbReference type="EMBL" id="GJT75188.1"/>
    </source>
</evidence>
<proteinExistence type="predicted"/>
<protein>
    <submittedName>
        <fullName evidence="2">Uncharacterized protein</fullName>
    </submittedName>
</protein>
<evidence type="ECO:0000256" key="1">
    <source>
        <dbReference type="SAM" id="Coils"/>
    </source>
</evidence>
<reference evidence="2" key="1">
    <citation type="journal article" date="2022" name="Int. J. Mol. Sci.">
        <title>Draft Genome of Tanacetum Coccineum: Genomic Comparison of Closely Related Tanacetum-Family Plants.</title>
        <authorList>
            <person name="Yamashiro T."/>
            <person name="Shiraishi A."/>
            <person name="Nakayama K."/>
            <person name="Satake H."/>
        </authorList>
    </citation>
    <scope>NUCLEOTIDE SEQUENCE</scope>
</reference>
<sequence>MVVQEQAEMGEDEAVYKELDDSLVRVATTASSLEAEQDSGNTFRSGEDSLKLNELMELCTNLQTRVLNLEKTKTTQSNEIDNLKMRVKRLEKKKRSRTQGLKRLYKVCVTAAKLKYKGLKTKQKRFGLEVEVWVWLVARLRLGSGSGNGSDAQSKVVSSGMTRGITPLADRLSQVLAILGMDPEGN</sequence>
<dbReference type="EMBL" id="BQNB010018509">
    <property type="protein sequence ID" value="GJT75188.1"/>
    <property type="molecule type" value="Genomic_DNA"/>
</dbReference>
<dbReference type="SUPFAM" id="SSF90250">
    <property type="entry name" value="Troponin coil-coiled subunits"/>
    <property type="match status" value="1"/>
</dbReference>
<dbReference type="Proteomes" id="UP001151760">
    <property type="component" value="Unassembled WGS sequence"/>
</dbReference>
<organism evidence="2 3">
    <name type="scientific">Tanacetum coccineum</name>
    <dbReference type="NCBI Taxonomy" id="301880"/>
    <lineage>
        <taxon>Eukaryota</taxon>
        <taxon>Viridiplantae</taxon>
        <taxon>Streptophyta</taxon>
        <taxon>Embryophyta</taxon>
        <taxon>Tracheophyta</taxon>
        <taxon>Spermatophyta</taxon>
        <taxon>Magnoliopsida</taxon>
        <taxon>eudicotyledons</taxon>
        <taxon>Gunneridae</taxon>
        <taxon>Pentapetalae</taxon>
        <taxon>asterids</taxon>
        <taxon>campanulids</taxon>
        <taxon>Asterales</taxon>
        <taxon>Asteraceae</taxon>
        <taxon>Asteroideae</taxon>
        <taxon>Anthemideae</taxon>
        <taxon>Anthemidinae</taxon>
        <taxon>Tanacetum</taxon>
    </lineage>
</organism>
<dbReference type="InterPro" id="IPR038077">
    <property type="entry name" value="Troponin_sf"/>
</dbReference>